<evidence type="ECO:0000256" key="1">
    <source>
        <dbReference type="SAM" id="MobiDB-lite"/>
    </source>
</evidence>
<evidence type="ECO:0000313" key="2">
    <source>
        <dbReference type="EMBL" id="TVU14591.1"/>
    </source>
</evidence>
<dbReference type="OrthoDB" id="664370at2759"/>
<feature type="non-terminal residue" evidence="2">
    <location>
        <position position="1"/>
    </location>
</feature>
<evidence type="ECO:0000313" key="3">
    <source>
        <dbReference type="Proteomes" id="UP000324897"/>
    </source>
</evidence>
<feature type="compositionally biased region" description="Basic and acidic residues" evidence="1">
    <location>
        <begin position="15"/>
        <end position="25"/>
    </location>
</feature>
<keyword evidence="3" id="KW-1185">Reference proteome</keyword>
<dbReference type="AlphaFoldDB" id="A0A5J9TVB0"/>
<proteinExistence type="predicted"/>
<comment type="caution">
    <text evidence="2">The sequence shown here is derived from an EMBL/GenBank/DDBJ whole genome shotgun (WGS) entry which is preliminary data.</text>
</comment>
<dbReference type="Gramene" id="TVU14591">
    <property type="protein sequence ID" value="TVU14591"/>
    <property type="gene ID" value="EJB05_38066"/>
</dbReference>
<dbReference type="Proteomes" id="UP000324897">
    <property type="component" value="Unassembled WGS sequence"/>
</dbReference>
<feature type="region of interest" description="Disordered" evidence="1">
    <location>
        <begin position="1"/>
        <end position="37"/>
    </location>
</feature>
<organism evidence="2 3">
    <name type="scientific">Eragrostis curvula</name>
    <name type="common">weeping love grass</name>
    <dbReference type="NCBI Taxonomy" id="38414"/>
    <lineage>
        <taxon>Eukaryota</taxon>
        <taxon>Viridiplantae</taxon>
        <taxon>Streptophyta</taxon>
        <taxon>Embryophyta</taxon>
        <taxon>Tracheophyta</taxon>
        <taxon>Spermatophyta</taxon>
        <taxon>Magnoliopsida</taxon>
        <taxon>Liliopsida</taxon>
        <taxon>Poales</taxon>
        <taxon>Poaceae</taxon>
        <taxon>PACMAD clade</taxon>
        <taxon>Chloridoideae</taxon>
        <taxon>Eragrostideae</taxon>
        <taxon>Eragrostidinae</taxon>
        <taxon>Eragrostis</taxon>
    </lineage>
</organism>
<gene>
    <name evidence="2" type="ORF">EJB05_38066</name>
</gene>
<accession>A0A5J9TVB0</accession>
<reference evidence="2 3" key="1">
    <citation type="journal article" date="2019" name="Sci. Rep.">
        <title>A high-quality genome of Eragrostis curvula grass provides insights into Poaceae evolution and supports new strategies to enhance forage quality.</title>
        <authorList>
            <person name="Carballo J."/>
            <person name="Santos B.A.C.M."/>
            <person name="Zappacosta D."/>
            <person name="Garbus I."/>
            <person name="Selva J.P."/>
            <person name="Gallo C.A."/>
            <person name="Diaz A."/>
            <person name="Albertini E."/>
            <person name="Caccamo M."/>
            <person name="Echenique V."/>
        </authorList>
    </citation>
    <scope>NUCLEOTIDE SEQUENCE [LARGE SCALE GENOMIC DNA]</scope>
    <source>
        <strain evidence="3">cv. Victoria</strain>
        <tissue evidence="2">Leaf</tissue>
    </source>
</reference>
<sequence length="298" mass="34087">QGARPQTRVTQWRPGLDHANAERKISGGSHAVARPKVKTEKTVKLEVKDISAEMEMMHKEDVKSVSDEVNGQTMDELDPWNPPYPPCRPIPPDIDLNSYAKLMCEWFDEWMKLLLPREEPRQSFQTVLLSTFITQIYIMQVPHNMQVPHDKVLEKVSLILKDHGFCPTGEGINIGNLCPYKNVLSKNESPNKPDCFNMFDEVVRNRTPRGWELKYARRSFFPYWRSVLSRLPCKVIRLEDMATLKDPENFRNKSAGEGSSLVPDVNLGPLARVQQSISQPKRTFCSAALALLKMLRNA</sequence>
<protein>
    <submittedName>
        <fullName evidence="2">Uncharacterized protein</fullName>
    </submittedName>
</protein>
<dbReference type="EMBL" id="RWGY01000031">
    <property type="protein sequence ID" value="TVU14591.1"/>
    <property type="molecule type" value="Genomic_DNA"/>
</dbReference>
<name>A0A5J9TVB0_9POAL</name>